<sequence length="107" mass="12407">MKRQRRVHPKADAELEAAADWYGARSVGLAEEFLGQIGDAIAAISDWPFASPEFPGWDELPLVRSRALRSFPFRVVYYTTEDRVTVLAYAHIKREPSYWRARYADRF</sequence>
<evidence type="ECO:0000256" key="1">
    <source>
        <dbReference type="ARBA" id="ARBA00022649"/>
    </source>
</evidence>
<protein>
    <submittedName>
        <fullName evidence="2">Type II toxin-antitoxin system RelE/ParE family toxin</fullName>
    </submittedName>
</protein>
<proteinExistence type="predicted"/>
<reference evidence="2 3" key="1">
    <citation type="submission" date="2020-03" db="EMBL/GenBank/DDBJ databases">
        <title>Leucobacter sp. nov., isolated from beetles.</title>
        <authorList>
            <person name="Hyun D.-W."/>
            <person name="Bae J.-W."/>
        </authorList>
    </citation>
    <scope>NUCLEOTIDE SEQUENCE [LARGE SCALE GENOMIC DNA]</scope>
    <source>
        <strain evidence="2 3">HDW9B</strain>
    </source>
</reference>
<keyword evidence="1" id="KW-1277">Toxin-antitoxin system</keyword>
<dbReference type="Proteomes" id="UP000501387">
    <property type="component" value="Chromosome"/>
</dbReference>
<name>A0A6G8FI05_9MICO</name>
<dbReference type="RefSeq" id="WP_166322544.1">
    <property type="nucleotide sequence ID" value="NZ_CP049934.1"/>
</dbReference>
<dbReference type="KEGG" id="lins:G7067_05370"/>
<dbReference type="InterPro" id="IPR007712">
    <property type="entry name" value="RelE/ParE_toxin"/>
</dbReference>
<gene>
    <name evidence="2" type="ORF">G7067_05370</name>
</gene>
<dbReference type="Gene3D" id="3.30.2310.20">
    <property type="entry name" value="RelE-like"/>
    <property type="match status" value="1"/>
</dbReference>
<dbReference type="AlphaFoldDB" id="A0A6G8FI05"/>
<dbReference type="EMBL" id="CP049934">
    <property type="protein sequence ID" value="QIM15978.1"/>
    <property type="molecule type" value="Genomic_DNA"/>
</dbReference>
<dbReference type="InterPro" id="IPR035093">
    <property type="entry name" value="RelE/ParE_toxin_dom_sf"/>
</dbReference>
<accession>A0A6G8FI05</accession>
<organism evidence="2 3">
    <name type="scientific">Leucobacter insecticola</name>
    <dbReference type="NCBI Taxonomy" id="2714934"/>
    <lineage>
        <taxon>Bacteria</taxon>
        <taxon>Bacillati</taxon>
        <taxon>Actinomycetota</taxon>
        <taxon>Actinomycetes</taxon>
        <taxon>Micrococcales</taxon>
        <taxon>Microbacteriaceae</taxon>
        <taxon>Leucobacter</taxon>
    </lineage>
</organism>
<evidence type="ECO:0000313" key="3">
    <source>
        <dbReference type="Proteomes" id="UP000501387"/>
    </source>
</evidence>
<evidence type="ECO:0000313" key="2">
    <source>
        <dbReference type="EMBL" id="QIM15978.1"/>
    </source>
</evidence>
<keyword evidence="3" id="KW-1185">Reference proteome</keyword>
<dbReference type="Pfam" id="PF05016">
    <property type="entry name" value="ParE_toxin"/>
    <property type="match status" value="1"/>
</dbReference>